<dbReference type="EMBL" id="QNUL01000003">
    <property type="protein sequence ID" value="REA63089.1"/>
    <property type="molecule type" value="Genomic_DNA"/>
</dbReference>
<dbReference type="InterPro" id="IPR012341">
    <property type="entry name" value="6hp_glycosidase-like_sf"/>
</dbReference>
<keyword evidence="8" id="KW-1185">Reference proteome</keyword>
<evidence type="ECO:0000259" key="6">
    <source>
        <dbReference type="Pfam" id="PF17390"/>
    </source>
</evidence>
<dbReference type="EC" id="3.2.1.40" evidence="2"/>
<evidence type="ECO:0000256" key="4">
    <source>
        <dbReference type="SAM" id="SignalP"/>
    </source>
</evidence>
<dbReference type="PANTHER" id="PTHR33307">
    <property type="entry name" value="ALPHA-RHAMNOSIDASE (EUROFUNG)"/>
    <property type="match status" value="1"/>
</dbReference>
<dbReference type="Pfam" id="PF17390">
    <property type="entry name" value="Bac_rhamnosid_C"/>
    <property type="match status" value="1"/>
</dbReference>
<feature type="domain" description="Alpha-L-rhamnosidase six-hairpin glycosidase" evidence="5">
    <location>
        <begin position="307"/>
        <end position="653"/>
    </location>
</feature>
<evidence type="ECO:0000313" key="7">
    <source>
        <dbReference type="EMBL" id="REA63089.1"/>
    </source>
</evidence>
<dbReference type="InterPro" id="IPR008928">
    <property type="entry name" value="6-hairpin_glycosidase_sf"/>
</dbReference>
<dbReference type="Gene3D" id="2.60.40.10">
    <property type="entry name" value="Immunoglobulins"/>
    <property type="match status" value="1"/>
</dbReference>
<dbReference type="InterPro" id="IPR035398">
    <property type="entry name" value="Bac_rhamnosid_C"/>
</dbReference>
<dbReference type="OrthoDB" id="9815108at2"/>
<dbReference type="InterPro" id="IPR016007">
    <property type="entry name" value="Alpha_rhamnosid"/>
</dbReference>
<keyword evidence="3" id="KW-0378">Hydrolase</keyword>
<reference evidence="7 8" key="1">
    <citation type="submission" date="2018-07" db="EMBL/GenBank/DDBJ databases">
        <title>Dyadobacter roseus sp. nov., isolated from rose rhizosphere soil.</title>
        <authorList>
            <person name="Chen L."/>
        </authorList>
    </citation>
    <scope>NUCLEOTIDE SEQUENCE [LARGE SCALE GENOMIC DNA]</scope>
    <source>
        <strain evidence="7 8">RS19</strain>
    </source>
</reference>
<dbReference type="InterPro" id="IPR013783">
    <property type="entry name" value="Ig-like_fold"/>
</dbReference>
<evidence type="ECO:0000259" key="5">
    <source>
        <dbReference type="Pfam" id="PF17389"/>
    </source>
</evidence>
<organism evidence="7 8">
    <name type="scientific">Dyadobacter luteus</name>
    <dbReference type="NCBI Taxonomy" id="2259619"/>
    <lineage>
        <taxon>Bacteria</taxon>
        <taxon>Pseudomonadati</taxon>
        <taxon>Bacteroidota</taxon>
        <taxon>Cytophagia</taxon>
        <taxon>Cytophagales</taxon>
        <taxon>Spirosomataceae</taxon>
        <taxon>Dyadobacter</taxon>
    </lineage>
</organism>
<dbReference type="Gene3D" id="2.60.120.260">
    <property type="entry name" value="Galactose-binding domain-like"/>
    <property type="match status" value="1"/>
</dbReference>
<dbReference type="PANTHER" id="PTHR33307:SF6">
    <property type="entry name" value="ALPHA-RHAMNOSIDASE (EUROFUNG)-RELATED"/>
    <property type="match status" value="1"/>
</dbReference>
<feature type="signal peptide" evidence="4">
    <location>
        <begin position="1"/>
        <end position="18"/>
    </location>
</feature>
<sequence length="762" mass="85619">MRLLIICYLTFFTTYLYAQHAAPSHLRTDLSEQTDKVWQNGTVTNYTLAQAETGHFKGQLTLIRSKRPSFSWVLGDTLQGAYQSAYQILVATSIDKLEKGKADIWDSGKVSNKQSTGIIADKDLVQADQIYYWKVQTWNEHDAESGFSAIKAFRTDKQLTDYQPPFVPLLKTWQQPVSQTTGATGNTFYDFGKDAFAQPFLTVTSPTDGDTLWMHIGEAKTVQKTVDRKPLGSLRYSRIPILLQKGTHDYAIQFTADKRNTGPKAILMPDYIGEVYPFRYIELQAPTGDVRIEQLSRQVINYTFNDDAVTFTSSDTTLNQIWDLCKYSIKATTFSGYYVDGDRERIPYEADALINQLSHYATDTEFNMAKRSLDYLIYHATWPTEWSLQNLLVAWYDYLYSGDIRTVATLYPQLKPKLLTELSRADGLISTRTGKQDDAFKKSIHFNTFDGKSTLVDIVDWPQQGVLGLEKKQAGETDGFVFTDYNSVVNAFHYQALIYMSKLGKVLGHHDDAAQYLTQANKVKQAFQKTFIDTKTGLVRDGEGTDHASLHANMMALAFELVPAKYHQKVLAHIRSRGMACSVYGSQFLLDGLYNANEAGYALSLMNSDAERSWYNMIRTGSTITTEAWDTKYKPNQDWNHAWGAAPANVIVRKLMGIEPLTAGYETVSIRPQLADLEKASLKLGTLRGDIITSVENKTGKFSMSVQLPANMTGVVYLPKTESAGTVKYNGKIVKAASEGAFYKIADVGSGKHHFEVIDKNK</sequence>
<evidence type="ECO:0000256" key="3">
    <source>
        <dbReference type="ARBA" id="ARBA00022801"/>
    </source>
</evidence>
<dbReference type="SUPFAM" id="SSF48208">
    <property type="entry name" value="Six-hairpin glycosidases"/>
    <property type="match status" value="1"/>
</dbReference>
<dbReference type="Gene3D" id="1.50.10.10">
    <property type="match status" value="1"/>
</dbReference>
<evidence type="ECO:0000313" key="8">
    <source>
        <dbReference type="Proteomes" id="UP000256373"/>
    </source>
</evidence>
<protein>
    <recommendedName>
        <fullName evidence="2">alpha-L-rhamnosidase</fullName>
        <ecNumber evidence="2">3.2.1.40</ecNumber>
    </recommendedName>
</protein>
<dbReference type="RefSeq" id="WP_115829678.1">
    <property type="nucleotide sequence ID" value="NZ_QNUL01000003.1"/>
</dbReference>
<feature type="chain" id="PRO_5017697044" description="alpha-L-rhamnosidase" evidence="4">
    <location>
        <begin position="19"/>
        <end position="762"/>
    </location>
</feature>
<comment type="caution">
    <text evidence="7">The sequence shown here is derived from an EMBL/GenBank/DDBJ whole genome shotgun (WGS) entry which is preliminary data.</text>
</comment>
<evidence type="ECO:0000256" key="2">
    <source>
        <dbReference type="ARBA" id="ARBA00012652"/>
    </source>
</evidence>
<feature type="domain" description="Alpha-L-rhamnosidase C-terminal" evidence="6">
    <location>
        <begin position="657"/>
        <end position="727"/>
    </location>
</feature>
<dbReference type="GO" id="GO:0005975">
    <property type="term" value="P:carbohydrate metabolic process"/>
    <property type="evidence" value="ECO:0007669"/>
    <property type="project" value="InterPro"/>
</dbReference>
<evidence type="ECO:0000256" key="1">
    <source>
        <dbReference type="ARBA" id="ARBA00001445"/>
    </source>
</evidence>
<dbReference type="InterPro" id="IPR035396">
    <property type="entry name" value="Bac_rhamnosid6H"/>
</dbReference>
<dbReference type="Pfam" id="PF17389">
    <property type="entry name" value="Bac_rhamnosid6H"/>
    <property type="match status" value="1"/>
</dbReference>
<comment type="catalytic activity">
    <reaction evidence="1">
        <text>Hydrolysis of terminal non-reducing alpha-L-rhamnose residues in alpha-L-rhamnosides.</text>
        <dbReference type="EC" id="3.2.1.40"/>
    </reaction>
</comment>
<dbReference type="GO" id="GO:0030596">
    <property type="term" value="F:alpha-L-rhamnosidase activity"/>
    <property type="evidence" value="ECO:0007669"/>
    <property type="project" value="UniProtKB-EC"/>
</dbReference>
<name>A0A3D8YEN9_9BACT</name>
<dbReference type="AlphaFoldDB" id="A0A3D8YEN9"/>
<proteinExistence type="predicted"/>
<dbReference type="Proteomes" id="UP000256373">
    <property type="component" value="Unassembled WGS sequence"/>
</dbReference>
<accession>A0A3D8YEN9</accession>
<dbReference type="Gene3D" id="2.60.420.10">
    <property type="entry name" value="Maltose phosphorylase, domain 3"/>
    <property type="match status" value="1"/>
</dbReference>
<gene>
    <name evidence="7" type="ORF">DSL64_05580</name>
</gene>
<keyword evidence="4" id="KW-0732">Signal</keyword>
<dbReference type="Pfam" id="PF25788">
    <property type="entry name" value="Ig_Rha78A_N"/>
    <property type="match status" value="1"/>
</dbReference>